<proteinExistence type="predicted"/>
<keyword evidence="2" id="KW-1185">Reference proteome</keyword>
<comment type="caution">
    <text evidence="1">The sequence shown here is derived from an EMBL/GenBank/DDBJ whole genome shotgun (WGS) entry which is preliminary data.</text>
</comment>
<evidence type="ECO:0000313" key="2">
    <source>
        <dbReference type="Proteomes" id="UP000623440"/>
    </source>
</evidence>
<protein>
    <submittedName>
        <fullName evidence="1">Uncharacterized protein</fullName>
    </submittedName>
</protein>
<organism evidence="1 2">
    <name type="scientific">Nostoc flagelliforme FACHB-838</name>
    <dbReference type="NCBI Taxonomy" id="2692904"/>
    <lineage>
        <taxon>Bacteria</taxon>
        <taxon>Bacillati</taxon>
        <taxon>Cyanobacteriota</taxon>
        <taxon>Cyanophyceae</taxon>
        <taxon>Nostocales</taxon>
        <taxon>Nostocaceae</taxon>
        <taxon>Nostoc</taxon>
    </lineage>
</organism>
<sequence>MAAGLCIVISESASANLHHKEFIRVLPDNILTDATPEAQKIVNATISEMIDKNQYYRPQILEYVRDNFDCKRTIYNYNDIMHEFISLHS</sequence>
<dbReference type="EMBL" id="JACJSI010000064">
    <property type="protein sequence ID" value="MBD2532634.1"/>
    <property type="molecule type" value="Genomic_DNA"/>
</dbReference>
<gene>
    <name evidence="1" type="ORF">H6G97_24820</name>
</gene>
<dbReference type="Proteomes" id="UP000623440">
    <property type="component" value="Unassembled WGS sequence"/>
</dbReference>
<evidence type="ECO:0000313" key="1">
    <source>
        <dbReference type="EMBL" id="MBD2532634.1"/>
    </source>
</evidence>
<accession>A0ABR8DW65</accession>
<dbReference type="RefSeq" id="WP_190943252.1">
    <property type="nucleotide sequence ID" value="NZ_JACJSI010000064.1"/>
</dbReference>
<name>A0ABR8DW65_9NOSO</name>
<reference evidence="1 2" key="1">
    <citation type="journal article" date="2020" name="ISME J.">
        <title>Comparative genomics reveals insights into cyanobacterial evolution and habitat adaptation.</title>
        <authorList>
            <person name="Chen M.Y."/>
            <person name="Teng W.K."/>
            <person name="Zhao L."/>
            <person name="Hu C.X."/>
            <person name="Zhou Y.K."/>
            <person name="Han B.P."/>
            <person name="Song L.R."/>
            <person name="Shu W.S."/>
        </authorList>
    </citation>
    <scope>NUCLEOTIDE SEQUENCE [LARGE SCALE GENOMIC DNA]</scope>
    <source>
        <strain evidence="1 2">FACHB-838</strain>
    </source>
</reference>